<reference evidence="2 3" key="1">
    <citation type="journal article" date="2015" name="Nature">
        <title>rRNA introns, odd ribosomes, and small enigmatic genomes across a large radiation of phyla.</title>
        <authorList>
            <person name="Brown C.T."/>
            <person name="Hug L.A."/>
            <person name="Thomas B.C."/>
            <person name="Sharon I."/>
            <person name="Castelle C.J."/>
            <person name="Singh A."/>
            <person name="Wilkins M.J."/>
            <person name="Williams K.H."/>
            <person name="Banfield J.F."/>
        </authorList>
    </citation>
    <scope>NUCLEOTIDE SEQUENCE [LARGE SCALE GENOMIC DNA]</scope>
</reference>
<evidence type="ECO:0000259" key="1">
    <source>
        <dbReference type="PROSITE" id="PS51782"/>
    </source>
</evidence>
<dbReference type="PANTHER" id="PTHR34700:SF4">
    <property type="entry name" value="PHAGE-LIKE ELEMENT PBSX PROTEIN XKDP"/>
    <property type="match status" value="1"/>
</dbReference>
<dbReference type="AlphaFoldDB" id="A0A0G1WMY8"/>
<sequence length="262" mass="28219">MRHKRENPRPFWQKALFGFIEVLQLFGIAGGAAASKPAARITPLSQRIRMRETASASSGVRRTSPFVRIEERVIPPAPGPGIAQEKESGSVRYVVRRGDSLWKIAEQEYGQGGRWTDIWKANRENIHEPNLIYSGQNLSVPVEEAGRRVLIHKVAEQRARATVTSVSPAFVSLRRQVAGQSVTLATSIDNISVAIHQVSFGGGSAARNAAGEDLNILAAKAHTLSAATSSAPSNIVLIDSVVGLLDAAHGPLLGSRRRAVLN</sequence>
<name>A0A0G1WMY8_9BACT</name>
<dbReference type="CDD" id="cd00118">
    <property type="entry name" value="LysM"/>
    <property type="match status" value="1"/>
</dbReference>
<evidence type="ECO:0000313" key="2">
    <source>
        <dbReference type="EMBL" id="KKW20203.1"/>
    </source>
</evidence>
<dbReference type="InterPro" id="IPR036779">
    <property type="entry name" value="LysM_dom_sf"/>
</dbReference>
<dbReference type="EMBL" id="LCQQ01000042">
    <property type="protein sequence ID" value="KKW20203.1"/>
    <property type="molecule type" value="Genomic_DNA"/>
</dbReference>
<dbReference type="Proteomes" id="UP000034201">
    <property type="component" value="Unassembled WGS sequence"/>
</dbReference>
<dbReference type="PANTHER" id="PTHR34700">
    <property type="entry name" value="POTASSIUM BINDING PROTEIN KBP"/>
    <property type="match status" value="1"/>
</dbReference>
<dbReference type="PROSITE" id="PS51782">
    <property type="entry name" value="LYSM"/>
    <property type="match status" value="1"/>
</dbReference>
<dbReference type="InterPro" id="IPR052196">
    <property type="entry name" value="Bact_Kbp"/>
</dbReference>
<gene>
    <name evidence="2" type="ORF">UY61_C0042G0005</name>
</gene>
<organism evidence="2 3">
    <name type="scientific">Candidatus Adlerbacteria bacterium GW2011_GWC1_50_9</name>
    <dbReference type="NCBI Taxonomy" id="1618608"/>
    <lineage>
        <taxon>Bacteria</taxon>
        <taxon>Candidatus Adleribacteriota</taxon>
    </lineage>
</organism>
<dbReference type="Pfam" id="PF01476">
    <property type="entry name" value="LysM"/>
    <property type="match status" value="1"/>
</dbReference>
<protein>
    <submittedName>
        <fullName evidence="2">Peptidoglycan-binding LysM</fullName>
    </submittedName>
</protein>
<comment type="caution">
    <text evidence="2">The sequence shown here is derived from an EMBL/GenBank/DDBJ whole genome shotgun (WGS) entry which is preliminary data.</text>
</comment>
<dbReference type="InterPro" id="IPR018392">
    <property type="entry name" value="LysM"/>
</dbReference>
<dbReference type="SUPFAM" id="SSF54106">
    <property type="entry name" value="LysM domain"/>
    <property type="match status" value="1"/>
</dbReference>
<proteinExistence type="predicted"/>
<dbReference type="SMART" id="SM00257">
    <property type="entry name" value="LysM"/>
    <property type="match status" value="1"/>
</dbReference>
<dbReference type="Gene3D" id="3.10.350.10">
    <property type="entry name" value="LysM domain"/>
    <property type="match status" value="1"/>
</dbReference>
<accession>A0A0G1WMY8</accession>
<evidence type="ECO:0000313" key="3">
    <source>
        <dbReference type="Proteomes" id="UP000034201"/>
    </source>
</evidence>
<feature type="domain" description="LysM" evidence="1">
    <location>
        <begin position="91"/>
        <end position="140"/>
    </location>
</feature>